<organism evidence="2 3">
    <name type="scientific">Frankliniella fusca</name>
    <dbReference type="NCBI Taxonomy" id="407009"/>
    <lineage>
        <taxon>Eukaryota</taxon>
        <taxon>Metazoa</taxon>
        <taxon>Ecdysozoa</taxon>
        <taxon>Arthropoda</taxon>
        <taxon>Hexapoda</taxon>
        <taxon>Insecta</taxon>
        <taxon>Pterygota</taxon>
        <taxon>Neoptera</taxon>
        <taxon>Paraneoptera</taxon>
        <taxon>Thysanoptera</taxon>
        <taxon>Terebrantia</taxon>
        <taxon>Thripoidea</taxon>
        <taxon>Thripidae</taxon>
        <taxon>Frankliniella</taxon>
    </lineage>
</organism>
<gene>
    <name evidence="2" type="ORF">KUF71_002000</name>
</gene>
<accession>A0AAE1HLR0</accession>
<dbReference type="Proteomes" id="UP001219518">
    <property type="component" value="Unassembled WGS sequence"/>
</dbReference>
<name>A0AAE1HLR0_9NEOP</name>
<evidence type="ECO:0000256" key="1">
    <source>
        <dbReference type="SAM" id="MobiDB-lite"/>
    </source>
</evidence>
<feature type="compositionally biased region" description="Polar residues" evidence="1">
    <location>
        <begin position="133"/>
        <end position="146"/>
    </location>
</feature>
<evidence type="ECO:0000313" key="3">
    <source>
        <dbReference type="Proteomes" id="UP001219518"/>
    </source>
</evidence>
<reference evidence="2" key="2">
    <citation type="journal article" date="2023" name="BMC Genomics">
        <title>Pest status, molecular evolution, and epigenetic factors derived from the genome assembly of Frankliniella fusca, a thysanopteran phytovirus vector.</title>
        <authorList>
            <person name="Catto M.A."/>
            <person name="Labadie P.E."/>
            <person name="Jacobson A.L."/>
            <person name="Kennedy G.G."/>
            <person name="Srinivasan R."/>
            <person name="Hunt B.G."/>
        </authorList>
    </citation>
    <scope>NUCLEOTIDE SEQUENCE</scope>
    <source>
        <strain evidence="2">PL_HMW_Pooled</strain>
    </source>
</reference>
<dbReference type="AlphaFoldDB" id="A0AAE1HLR0"/>
<dbReference type="EMBL" id="JAHWGI010001147">
    <property type="protein sequence ID" value="KAK3923592.1"/>
    <property type="molecule type" value="Genomic_DNA"/>
</dbReference>
<protein>
    <submittedName>
        <fullName evidence="2">Cytochrome P450 2W1</fullName>
    </submittedName>
</protein>
<keyword evidence="3" id="KW-1185">Reference proteome</keyword>
<feature type="region of interest" description="Disordered" evidence="1">
    <location>
        <begin position="94"/>
        <end position="158"/>
    </location>
</feature>
<sequence>MGSLGRSGKPLFLGLRSYPRLPYKDKLPSTREVLSVFLHAHSVERKTLSAAADIACSQVIEVYSLAGIDVQLKTNLTRKIIGVYNEYKKLEKRRRSFTVPGDTPSTSHVEDAVDETGSPLGESIEIEQDEPNSQDCPLNTSSSSEDSAPVKTKDTNFEPTSYHKLSIGEIQKKKEVSTPVLNATLDWAKLSDRKATALIAAT</sequence>
<reference evidence="2" key="1">
    <citation type="submission" date="2021-07" db="EMBL/GenBank/DDBJ databases">
        <authorList>
            <person name="Catto M.A."/>
            <person name="Jacobson A."/>
            <person name="Kennedy G."/>
            <person name="Labadie P."/>
            <person name="Hunt B.G."/>
            <person name="Srinivasan R."/>
        </authorList>
    </citation>
    <scope>NUCLEOTIDE SEQUENCE</scope>
    <source>
        <strain evidence="2">PL_HMW_Pooled</strain>
        <tissue evidence="2">Head</tissue>
    </source>
</reference>
<comment type="caution">
    <text evidence="2">The sequence shown here is derived from an EMBL/GenBank/DDBJ whole genome shotgun (WGS) entry which is preliminary data.</text>
</comment>
<evidence type="ECO:0000313" key="2">
    <source>
        <dbReference type="EMBL" id="KAK3923592.1"/>
    </source>
</evidence>
<proteinExistence type="predicted"/>